<dbReference type="GO" id="GO:0005886">
    <property type="term" value="C:plasma membrane"/>
    <property type="evidence" value="ECO:0007669"/>
    <property type="project" value="UniProtKB-SubCell"/>
</dbReference>
<dbReference type="GO" id="GO:0032870">
    <property type="term" value="P:cellular response to hormone stimulus"/>
    <property type="evidence" value="ECO:0007669"/>
    <property type="project" value="UniProtKB-ARBA"/>
</dbReference>
<dbReference type="PRINTS" id="PR00237">
    <property type="entry name" value="GPCRRHODOPSN"/>
</dbReference>
<keyword evidence="9 15" id="KW-0675">Receptor</keyword>
<keyword evidence="11 15" id="KW-0807">Transducer</keyword>
<feature type="transmembrane region" description="Helical" evidence="16">
    <location>
        <begin position="321"/>
        <end position="345"/>
    </location>
</feature>
<evidence type="ECO:0000256" key="2">
    <source>
        <dbReference type="ARBA" id="ARBA00018726"/>
    </source>
</evidence>
<feature type="transmembrane region" description="Helical" evidence="16">
    <location>
        <begin position="241"/>
        <end position="262"/>
    </location>
</feature>
<dbReference type="PROSITE" id="PS00237">
    <property type="entry name" value="G_PROTEIN_RECEP_F1_1"/>
    <property type="match status" value="1"/>
</dbReference>
<organism evidence="18 19">
    <name type="scientific">Polypterus senegalus</name>
    <name type="common">Senegal bichir</name>
    <dbReference type="NCBI Taxonomy" id="55291"/>
    <lineage>
        <taxon>Eukaryota</taxon>
        <taxon>Metazoa</taxon>
        <taxon>Chordata</taxon>
        <taxon>Craniata</taxon>
        <taxon>Vertebrata</taxon>
        <taxon>Euteleostomi</taxon>
        <taxon>Actinopterygii</taxon>
        <taxon>Polypteriformes</taxon>
        <taxon>Polypteridae</taxon>
        <taxon>Polypterus</taxon>
    </lineage>
</organism>
<keyword evidence="3" id="KW-1003">Cell membrane</keyword>
<comment type="similarity">
    <text evidence="15">Belongs to the G-protein coupled receptor 1 family.</text>
</comment>
<evidence type="ECO:0000313" key="19">
    <source>
        <dbReference type="Proteomes" id="UP000886611"/>
    </source>
</evidence>
<gene>
    <name evidence="18" type="primary">Ghsr_1</name>
    <name evidence="18" type="ORF">GTO96_0013899</name>
</gene>
<comment type="function">
    <text evidence="14">Receptor for ghrelin, coupled to G-alpha-11 proteins. Stimulates growth hormone secretion. Also binds other growth hormone releasing peptides (GHRP) (e.g. Met-enkephalin and GHRP-6) as well as non-peptide, low molecular weight secretagogues (e.g. L-692,429, MK-0677, adenosine).</text>
</comment>
<protein>
    <recommendedName>
        <fullName evidence="2">Growth hormone secretagogue receptor type 1</fullName>
    </recommendedName>
    <alternativeName>
        <fullName evidence="13">GH-releasing peptide receptor</fullName>
    </alternativeName>
    <alternativeName>
        <fullName evidence="12">Ghrelin receptor</fullName>
    </alternativeName>
</protein>
<dbReference type="GO" id="GO:0008528">
    <property type="term" value="F:G protein-coupled peptide receptor activity"/>
    <property type="evidence" value="ECO:0007669"/>
    <property type="project" value="TreeGrafter"/>
</dbReference>
<dbReference type="EMBL" id="JAATIS010008602">
    <property type="protein sequence ID" value="KAG2456414.1"/>
    <property type="molecule type" value="Genomic_DNA"/>
</dbReference>
<dbReference type="InterPro" id="IPR003905">
    <property type="entry name" value="GHS-R/MTLR"/>
</dbReference>
<dbReference type="Gene3D" id="1.20.1070.10">
    <property type="entry name" value="Rhodopsin 7-helix transmembrane proteins"/>
    <property type="match status" value="1"/>
</dbReference>
<feature type="non-terminal residue" evidence="18">
    <location>
        <position position="1"/>
    </location>
</feature>
<reference evidence="18 19" key="1">
    <citation type="journal article" date="2021" name="Cell">
        <title>Tracing the genetic footprints of vertebrate landing in non-teleost ray-finned fishes.</title>
        <authorList>
            <person name="Bi X."/>
            <person name="Wang K."/>
            <person name="Yang L."/>
            <person name="Pan H."/>
            <person name="Jiang H."/>
            <person name="Wei Q."/>
            <person name="Fang M."/>
            <person name="Yu H."/>
            <person name="Zhu C."/>
            <person name="Cai Y."/>
            <person name="He Y."/>
            <person name="Gan X."/>
            <person name="Zeng H."/>
            <person name="Yu D."/>
            <person name="Zhu Y."/>
            <person name="Jiang H."/>
            <person name="Qiu Q."/>
            <person name="Yang H."/>
            <person name="Zhang Y.E."/>
            <person name="Wang W."/>
            <person name="Zhu M."/>
            <person name="He S."/>
            <person name="Zhang G."/>
        </authorList>
    </citation>
    <scope>NUCLEOTIDE SEQUENCE [LARGE SCALE GENOMIC DNA]</scope>
    <source>
        <strain evidence="18">Bchr_013</strain>
    </source>
</reference>
<dbReference type="FunFam" id="1.20.1070.10:FF:000125">
    <property type="entry name" value="growth hormone secretagogue receptor type 1"/>
    <property type="match status" value="1"/>
</dbReference>
<evidence type="ECO:0000256" key="11">
    <source>
        <dbReference type="ARBA" id="ARBA00023224"/>
    </source>
</evidence>
<proteinExistence type="inferred from homology"/>
<comment type="subcellular location">
    <subcellularLocation>
        <location evidence="1">Cell membrane</location>
        <topology evidence="1">Multi-pass membrane protein</topology>
    </subcellularLocation>
</comment>
<dbReference type="Proteomes" id="UP000886611">
    <property type="component" value="Unassembled WGS sequence"/>
</dbReference>
<accession>A0A8X7WVL3</accession>
<dbReference type="InterPro" id="IPR017452">
    <property type="entry name" value="GPCR_Rhodpsn_7TM"/>
</dbReference>
<dbReference type="AlphaFoldDB" id="A0A8X7WVL3"/>
<dbReference type="InterPro" id="IPR000276">
    <property type="entry name" value="GPCR_Rhodpsn"/>
</dbReference>
<evidence type="ECO:0000256" key="5">
    <source>
        <dbReference type="ARBA" id="ARBA00022989"/>
    </source>
</evidence>
<dbReference type="PANTHER" id="PTHR24243">
    <property type="entry name" value="G-PROTEIN COUPLED RECEPTOR"/>
    <property type="match status" value="1"/>
</dbReference>
<feature type="transmembrane region" description="Helical" evidence="16">
    <location>
        <begin position="101"/>
        <end position="122"/>
    </location>
</feature>
<evidence type="ECO:0000256" key="15">
    <source>
        <dbReference type="RuleBase" id="RU000688"/>
    </source>
</evidence>
<evidence type="ECO:0000256" key="12">
    <source>
        <dbReference type="ARBA" id="ARBA00032291"/>
    </source>
</evidence>
<feature type="transmembrane region" description="Helical" evidence="16">
    <location>
        <begin position="63"/>
        <end position="89"/>
    </location>
</feature>
<evidence type="ECO:0000313" key="18">
    <source>
        <dbReference type="EMBL" id="KAG2456414.1"/>
    </source>
</evidence>
<evidence type="ECO:0000256" key="3">
    <source>
        <dbReference type="ARBA" id="ARBA00022475"/>
    </source>
</evidence>
<feature type="transmembrane region" description="Helical" evidence="16">
    <location>
        <begin position="142"/>
        <end position="160"/>
    </location>
</feature>
<dbReference type="PROSITE" id="PS50262">
    <property type="entry name" value="G_PROTEIN_RECEP_F1_2"/>
    <property type="match status" value="1"/>
</dbReference>
<feature type="non-terminal residue" evidence="18">
    <location>
        <position position="384"/>
    </location>
</feature>
<feature type="transmembrane region" description="Helical" evidence="16">
    <location>
        <begin position="181"/>
        <end position="203"/>
    </location>
</feature>
<dbReference type="PANTHER" id="PTHR24243:SF3">
    <property type="entry name" value="MOTILIN RECEPTOR"/>
    <property type="match status" value="1"/>
</dbReference>
<evidence type="ECO:0000259" key="17">
    <source>
        <dbReference type="PROSITE" id="PS50262"/>
    </source>
</evidence>
<evidence type="ECO:0000256" key="1">
    <source>
        <dbReference type="ARBA" id="ARBA00004651"/>
    </source>
</evidence>
<evidence type="ECO:0000256" key="8">
    <source>
        <dbReference type="ARBA" id="ARBA00023157"/>
    </source>
</evidence>
<name>A0A8X7WVL3_POLSE</name>
<evidence type="ECO:0000256" key="7">
    <source>
        <dbReference type="ARBA" id="ARBA00023136"/>
    </source>
</evidence>
<keyword evidence="19" id="KW-1185">Reference proteome</keyword>
<dbReference type="PRINTS" id="PR01417">
    <property type="entry name" value="GHSRECEPTOR"/>
</dbReference>
<evidence type="ECO:0000256" key="4">
    <source>
        <dbReference type="ARBA" id="ARBA00022692"/>
    </source>
</evidence>
<evidence type="ECO:0000256" key="9">
    <source>
        <dbReference type="ARBA" id="ARBA00023170"/>
    </source>
</evidence>
<evidence type="ECO:0000256" key="13">
    <source>
        <dbReference type="ARBA" id="ARBA00033151"/>
    </source>
</evidence>
<keyword evidence="5 16" id="KW-1133">Transmembrane helix</keyword>
<keyword evidence="4 15" id="KW-0812">Transmembrane</keyword>
<evidence type="ECO:0000256" key="16">
    <source>
        <dbReference type="SAM" id="Phobius"/>
    </source>
</evidence>
<keyword evidence="6 15" id="KW-0297">G-protein coupled receptor</keyword>
<keyword evidence="8" id="KW-1015">Disulfide bond</keyword>
<evidence type="ECO:0000256" key="14">
    <source>
        <dbReference type="ARBA" id="ARBA00056988"/>
    </source>
</evidence>
<evidence type="ECO:0000256" key="10">
    <source>
        <dbReference type="ARBA" id="ARBA00023180"/>
    </source>
</evidence>
<sequence>MIRQDTKLKLNWTYTVSTTINGLQHLDNTSSSTGFTSMRCICDQAMEEHQEMASWVSLFPLSALIPITIICILLFCVGVCGNTMTILIIRRYKDMKTTTNLYLSSMAVSDLIILLCLPFDLYRLWKYYPWIFGEVICRLFHYINEGCTYATILHITALSIERYLAICFPLKAKVFVTRRRVKYAIVLLWTLALSSAAPMLFLFGVQFENSTHPDAEHRECKYTAHALSSGLLDTMIWMSTLYFIIPMTCLTFLYGSIGWKLWRSKTQVQGPHAANRERYHKQTVKILAVVVLAFAICWLPFHIGRYLFMHVQSYYEMTLSQYFNMVSMHLFYLSASINPVLYNLMSKKYRAAAYRLLLHKKSSKRALFGTREDPEGFTETSTGI</sequence>
<keyword evidence="10" id="KW-0325">Glycoprotein</keyword>
<dbReference type="CDD" id="cd15132">
    <property type="entry name" value="7tmA_motilin_R"/>
    <property type="match status" value="1"/>
</dbReference>
<evidence type="ECO:0000256" key="6">
    <source>
        <dbReference type="ARBA" id="ARBA00023040"/>
    </source>
</evidence>
<comment type="caution">
    <text evidence="18">The sequence shown here is derived from an EMBL/GenBank/DDBJ whole genome shotgun (WGS) entry which is preliminary data.</text>
</comment>
<feature type="transmembrane region" description="Helical" evidence="16">
    <location>
        <begin position="283"/>
        <end position="301"/>
    </location>
</feature>
<dbReference type="SUPFAM" id="SSF81321">
    <property type="entry name" value="Family A G protein-coupled receptor-like"/>
    <property type="match status" value="1"/>
</dbReference>
<dbReference type="Pfam" id="PF00001">
    <property type="entry name" value="7tm_1"/>
    <property type="match status" value="1"/>
</dbReference>
<keyword evidence="7 16" id="KW-0472">Membrane</keyword>
<feature type="domain" description="G-protein coupled receptors family 1 profile" evidence="17">
    <location>
        <begin position="81"/>
        <end position="342"/>
    </location>
</feature>